<dbReference type="EMBL" id="AGEE01000023">
    <property type="protein sequence ID" value="EHO11038.1"/>
    <property type="molecule type" value="Genomic_DNA"/>
</dbReference>
<accession>A0AAV3F2N7</accession>
<comment type="caution">
    <text evidence="3">The sequence shown here is derived from an EMBL/GenBank/DDBJ whole genome shotgun (WGS) entry which is preliminary data.</text>
</comment>
<organism evidence="3 4">
    <name type="scientific">Myroides odoratimimus CIP 101113</name>
    <dbReference type="NCBI Taxonomy" id="883154"/>
    <lineage>
        <taxon>Bacteria</taxon>
        <taxon>Pseudomonadati</taxon>
        <taxon>Bacteroidota</taxon>
        <taxon>Flavobacteriia</taxon>
        <taxon>Flavobacteriales</taxon>
        <taxon>Flavobacteriaceae</taxon>
        <taxon>Myroides</taxon>
    </lineage>
</organism>
<evidence type="ECO:0000256" key="1">
    <source>
        <dbReference type="SAM" id="SignalP"/>
    </source>
</evidence>
<gene>
    <name evidence="3" type="ORF">HMPREF9715_02122</name>
</gene>
<sequence length="694" mass="79854">MKKKYISLLVMYFSCLIAQAQIQEVVQDTLDANIELQEVLIQSLHKKQYVDKSVYTFDQDALDKSRYAKDLLTTLPTLTLDPVTNTVQSIKGGKTLFLINGIEVSDNQMRTIEPKSVVRVEYYDMPPTRWANRANQVVNIITRNPDNGYVYGAEALTAVDTGFINGSAYSSITRGKNNFAVDYSISLRDYNNRENTNSTAYTLNGIDYRSEELRKDKFGYTDQNIALRYTNVDTDKYTFQAKVDIALMDQFNYTDGKSVFSKNQDKENHKIYRHSNAKYTMPSLDLYYSQKITEKDELIFNAVGTYYTTESFKLDKEWITNTTQDVYNNETVLDNKQSGFVGEIGHSHNFGASKLNSGYRFSFDQVEYDLTNLEGYSNYTTTFTQQYFYTELVGKKNSWMYRLGASLNNLRNSNPEHTQDTWVFTPRVVVGYEINNNQSIRLSSTYRPRALTSDQISTNVIQLQPNIVQTGNPYLKVQRSFINSLNYSFNSKYVDLNASFSYDYLNDFVNSRYLLQENRYALTYVNEANMQEYSLGMYGSIKPFGSQVLVFKVNLYPTWESIKTIEGEKLTNNYIGNSFTISSSYKNLFLSYSFNLPVYSLSGEWLSTNENASNLFARYKLSNWSFTAGLLFIGMPSEYKSKSLPESLIQKRSHTQIWNNKNMFIAGISYDFSLGKQTKVDRSIQNYTKGAATF</sequence>
<name>A0AAV3F2N7_9FLAO</name>
<proteinExistence type="predicted"/>
<evidence type="ECO:0000313" key="3">
    <source>
        <dbReference type="EMBL" id="EHO11038.1"/>
    </source>
</evidence>
<protein>
    <recommendedName>
        <fullName evidence="2">Outer membrane protein beta-barrel domain-containing protein</fullName>
    </recommendedName>
</protein>
<dbReference type="Pfam" id="PF14905">
    <property type="entry name" value="OMP_b-brl_3"/>
    <property type="match status" value="1"/>
</dbReference>
<feature type="domain" description="Outer membrane protein beta-barrel" evidence="2">
    <location>
        <begin position="295"/>
        <end position="596"/>
    </location>
</feature>
<dbReference type="SUPFAM" id="SSF56935">
    <property type="entry name" value="Porins"/>
    <property type="match status" value="1"/>
</dbReference>
<reference evidence="3 4" key="1">
    <citation type="submission" date="2011-11" db="EMBL/GenBank/DDBJ databases">
        <title>The Genome Sequence of Myroides odoratimimus CIP 101113.</title>
        <authorList>
            <person name="Earl A."/>
            <person name="Ward D."/>
            <person name="Feldgarden M."/>
            <person name="Gevers D."/>
            <person name="Huys G."/>
            <person name="Young S.K."/>
            <person name="Zeng Q."/>
            <person name="Gargeya S."/>
            <person name="Fitzgerald M."/>
            <person name="Haas B."/>
            <person name="Abouelleil A."/>
            <person name="Alvarado L."/>
            <person name="Arachchi H.M."/>
            <person name="Berlin A."/>
            <person name="Brown A."/>
            <person name="Chapman S.B."/>
            <person name="Chen Z."/>
            <person name="Dunbar C."/>
            <person name="Freedman E."/>
            <person name="Gearin G."/>
            <person name="Goldberg J."/>
            <person name="Griggs A."/>
            <person name="Gujja S."/>
            <person name="Heiman D."/>
            <person name="Howarth C."/>
            <person name="Larson L."/>
            <person name="Lui A."/>
            <person name="MacDonald P.J.P."/>
            <person name="Montmayeur A."/>
            <person name="Murphy C."/>
            <person name="Neiman D."/>
            <person name="Pearson M."/>
            <person name="Priest M."/>
            <person name="Roberts A."/>
            <person name="Saif S."/>
            <person name="Shea T."/>
            <person name="Shenoy N."/>
            <person name="Sisk P."/>
            <person name="Stolte C."/>
            <person name="Sykes S."/>
            <person name="Wortman J."/>
            <person name="Nusbaum C."/>
            <person name="Birren B."/>
        </authorList>
    </citation>
    <scope>NUCLEOTIDE SEQUENCE [LARGE SCALE GENOMIC DNA]</scope>
    <source>
        <strain evidence="3 4">CIP 101113</strain>
    </source>
</reference>
<feature type="chain" id="PRO_5043550956" description="Outer membrane protein beta-barrel domain-containing protein" evidence="1">
    <location>
        <begin position="21"/>
        <end position="694"/>
    </location>
</feature>
<dbReference type="RefSeq" id="WP_006263736.1">
    <property type="nucleotide sequence ID" value="NZ_JH590837.1"/>
</dbReference>
<dbReference type="InterPro" id="IPR041700">
    <property type="entry name" value="OMP_b-brl_3"/>
</dbReference>
<keyword evidence="1" id="KW-0732">Signal</keyword>
<feature type="signal peptide" evidence="1">
    <location>
        <begin position="1"/>
        <end position="20"/>
    </location>
</feature>
<evidence type="ECO:0000313" key="4">
    <source>
        <dbReference type="Proteomes" id="UP000004834"/>
    </source>
</evidence>
<dbReference type="Proteomes" id="UP000004834">
    <property type="component" value="Unassembled WGS sequence"/>
</dbReference>
<dbReference type="AlphaFoldDB" id="A0AAV3F2N7"/>
<evidence type="ECO:0000259" key="2">
    <source>
        <dbReference type="Pfam" id="PF14905"/>
    </source>
</evidence>